<sequence>MNLRDLSSFPCLLSILLPTVLSQGVTSSDGFIEKLLAENRNPLQEYMGGGLFECSIAYMRMMTQINAHLRLSTQEKKELFDSSNESPMNRALSQQFPVEHMVPVELSAKLMDIMDSCDRLLLLKMATVKSGGGNEGELSKLLLKFHETAHTEKRRR</sequence>
<proteinExistence type="predicted"/>
<name>A0AAF3FTT8_9BILA</name>
<evidence type="ECO:0000313" key="3">
    <source>
        <dbReference type="WBParaSite" id="MBELARI_LOCUS9654"/>
    </source>
</evidence>
<dbReference type="Proteomes" id="UP000887575">
    <property type="component" value="Unassembled WGS sequence"/>
</dbReference>
<dbReference type="WBParaSite" id="MBELARI_LOCUS9654">
    <property type="protein sequence ID" value="MBELARI_LOCUS9654"/>
    <property type="gene ID" value="MBELARI_LOCUS9654"/>
</dbReference>
<evidence type="ECO:0000313" key="2">
    <source>
        <dbReference type="Proteomes" id="UP000887575"/>
    </source>
</evidence>
<keyword evidence="2" id="KW-1185">Reference proteome</keyword>
<feature type="signal peptide" evidence="1">
    <location>
        <begin position="1"/>
        <end position="22"/>
    </location>
</feature>
<accession>A0AAF3FTT8</accession>
<feature type="chain" id="PRO_5042234759" evidence="1">
    <location>
        <begin position="23"/>
        <end position="156"/>
    </location>
</feature>
<reference evidence="3" key="1">
    <citation type="submission" date="2024-02" db="UniProtKB">
        <authorList>
            <consortium name="WormBaseParasite"/>
        </authorList>
    </citation>
    <scope>IDENTIFICATION</scope>
</reference>
<dbReference type="AlphaFoldDB" id="A0AAF3FTT8"/>
<keyword evidence="1" id="KW-0732">Signal</keyword>
<protein>
    <submittedName>
        <fullName evidence="3">Uncharacterized protein</fullName>
    </submittedName>
</protein>
<evidence type="ECO:0000256" key="1">
    <source>
        <dbReference type="SAM" id="SignalP"/>
    </source>
</evidence>
<organism evidence="2 3">
    <name type="scientific">Mesorhabditis belari</name>
    <dbReference type="NCBI Taxonomy" id="2138241"/>
    <lineage>
        <taxon>Eukaryota</taxon>
        <taxon>Metazoa</taxon>
        <taxon>Ecdysozoa</taxon>
        <taxon>Nematoda</taxon>
        <taxon>Chromadorea</taxon>
        <taxon>Rhabditida</taxon>
        <taxon>Rhabditina</taxon>
        <taxon>Rhabditomorpha</taxon>
        <taxon>Rhabditoidea</taxon>
        <taxon>Rhabditidae</taxon>
        <taxon>Mesorhabditinae</taxon>
        <taxon>Mesorhabditis</taxon>
    </lineage>
</organism>